<keyword evidence="3" id="KW-1185">Reference proteome</keyword>
<accession>A0A9X2DAV6</accession>
<protein>
    <submittedName>
        <fullName evidence="2">Uncharacterized protein</fullName>
    </submittedName>
</protein>
<name>A0A9X2DAV6_9ACTN</name>
<keyword evidence="1" id="KW-0472">Membrane</keyword>
<evidence type="ECO:0000313" key="3">
    <source>
        <dbReference type="Proteomes" id="UP001139485"/>
    </source>
</evidence>
<dbReference type="RefSeq" id="WP_250828682.1">
    <property type="nucleotide sequence ID" value="NZ_JAMOIL010000036.1"/>
</dbReference>
<gene>
    <name evidence="2" type="ORF">M8330_19465</name>
</gene>
<comment type="caution">
    <text evidence="2">The sequence shown here is derived from an EMBL/GenBank/DDBJ whole genome shotgun (WGS) entry which is preliminary data.</text>
</comment>
<organism evidence="2 3">
    <name type="scientific">Nocardioides bruguierae</name>
    <dbReference type="NCBI Taxonomy" id="2945102"/>
    <lineage>
        <taxon>Bacteria</taxon>
        <taxon>Bacillati</taxon>
        <taxon>Actinomycetota</taxon>
        <taxon>Actinomycetes</taxon>
        <taxon>Propionibacteriales</taxon>
        <taxon>Nocardioidaceae</taxon>
        <taxon>Nocardioides</taxon>
    </lineage>
</organism>
<evidence type="ECO:0000313" key="2">
    <source>
        <dbReference type="EMBL" id="MCM0622473.1"/>
    </source>
</evidence>
<proteinExistence type="predicted"/>
<keyword evidence="1" id="KW-0812">Transmembrane</keyword>
<dbReference type="Proteomes" id="UP001139485">
    <property type="component" value="Unassembled WGS sequence"/>
</dbReference>
<feature type="transmembrane region" description="Helical" evidence="1">
    <location>
        <begin position="38"/>
        <end position="58"/>
    </location>
</feature>
<reference evidence="2" key="1">
    <citation type="submission" date="2022-05" db="EMBL/GenBank/DDBJ databases">
        <authorList>
            <person name="Tuo L."/>
        </authorList>
    </citation>
    <scope>NUCLEOTIDE SEQUENCE</scope>
    <source>
        <strain evidence="2">BSK12Z-4</strain>
    </source>
</reference>
<evidence type="ECO:0000256" key="1">
    <source>
        <dbReference type="SAM" id="Phobius"/>
    </source>
</evidence>
<keyword evidence="1" id="KW-1133">Transmembrane helix</keyword>
<dbReference type="EMBL" id="JAMOIL010000036">
    <property type="protein sequence ID" value="MCM0622473.1"/>
    <property type="molecule type" value="Genomic_DNA"/>
</dbReference>
<sequence>MPIRALAVLLMVGGALLLLAAAVFVLDPGQATGGQHRALLVLVAGLPLAHGLLVLGGVMRAEARRR</sequence>
<dbReference type="AlphaFoldDB" id="A0A9X2DAV6"/>